<keyword evidence="2" id="KW-1185">Reference proteome</keyword>
<dbReference type="Proteomes" id="UP000054776">
    <property type="component" value="Unassembled WGS sequence"/>
</dbReference>
<sequence>RKTITLVKRSERKIGKIKFFCELNTFSENRQKVIYMTSESNCWLTFFLNSIFKLGWINKSEALRKQKESDEQHQAEKLLKLLQIHSEVDITLLDVSICAP</sequence>
<evidence type="ECO:0000313" key="2">
    <source>
        <dbReference type="Proteomes" id="UP000054776"/>
    </source>
</evidence>
<evidence type="ECO:0000313" key="1">
    <source>
        <dbReference type="EMBL" id="KRY24834.1"/>
    </source>
</evidence>
<comment type="caution">
    <text evidence="1">The sequence shown here is derived from an EMBL/GenBank/DDBJ whole genome shotgun (WGS) entry which is preliminary data.</text>
</comment>
<reference evidence="1 2" key="1">
    <citation type="submission" date="2015-01" db="EMBL/GenBank/DDBJ databases">
        <title>Evolution of Trichinella species and genotypes.</title>
        <authorList>
            <person name="Korhonen P.K."/>
            <person name="Edoardo P."/>
            <person name="Giuseppe L.R."/>
            <person name="Gasser R.B."/>
        </authorList>
    </citation>
    <scope>NUCLEOTIDE SEQUENCE [LARGE SCALE GENOMIC DNA]</scope>
    <source>
        <strain evidence="1">ISS3</strain>
    </source>
</reference>
<accession>A0A0V1AJ28</accession>
<organism evidence="1 2">
    <name type="scientific">Trichinella spiralis</name>
    <name type="common">Trichina worm</name>
    <dbReference type="NCBI Taxonomy" id="6334"/>
    <lineage>
        <taxon>Eukaryota</taxon>
        <taxon>Metazoa</taxon>
        <taxon>Ecdysozoa</taxon>
        <taxon>Nematoda</taxon>
        <taxon>Enoplea</taxon>
        <taxon>Dorylaimia</taxon>
        <taxon>Trichinellida</taxon>
        <taxon>Trichinellidae</taxon>
        <taxon>Trichinella</taxon>
    </lineage>
</organism>
<gene>
    <name evidence="1" type="ORF">T01_2846</name>
</gene>
<dbReference type="InParanoid" id="A0A0V1AJ28"/>
<proteinExistence type="predicted"/>
<protein>
    <submittedName>
        <fullName evidence="1">Uncharacterized protein</fullName>
    </submittedName>
</protein>
<dbReference type="OrthoDB" id="10543646at2759"/>
<dbReference type="AlphaFoldDB" id="A0A0V1AJ28"/>
<name>A0A0V1AJ28_TRISP</name>
<feature type="non-terminal residue" evidence="1">
    <location>
        <position position="1"/>
    </location>
</feature>
<dbReference type="EMBL" id="JYDH01001396">
    <property type="protein sequence ID" value="KRY24834.1"/>
    <property type="molecule type" value="Genomic_DNA"/>
</dbReference>
<feature type="non-terminal residue" evidence="1">
    <location>
        <position position="100"/>
    </location>
</feature>